<dbReference type="AlphaFoldDB" id="A0A1M5K3T9"/>
<dbReference type="OrthoDB" id="1444613at2"/>
<keyword evidence="3" id="KW-1185">Reference proteome</keyword>
<dbReference type="EMBL" id="FQWE01000019">
    <property type="protein sequence ID" value="SHG47270.1"/>
    <property type="molecule type" value="Genomic_DNA"/>
</dbReference>
<keyword evidence="1" id="KW-0812">Transmembrane</keyword>
<name>A0A1M5K3T9_9FLAO</name>
<reference evidence="3" key="1">
    <citation type="submission" date="2016-11" db="EMBL/GenBank/DDBJ databases">
        <authorList>
            <person name="Varghese N."/>
            <person name="Submissions S."/>
        </authorList>
    </citation>
    <scope>NUCLEOTIDE SEQUENCE [LARGE SCALE GENOMIC DNA]</scope>
    <source>
        <strain evidence="3">DSM 19741</strain>
    </source>
</reference>
<proteinExistence type="predicted"/>
<keyword evidence="1" id="KW-0472">Membrane</keyword>
<evidence type="ECO:0000313" key="2">
    <source>
        <dbReference type="EMBL" id="SHG47270.1"/>
    </source>
</evidence>
<dbReference type="Proteomes" id="UP000184036">
    <property type="component" value="Unassembled WGS sequence"/>
</dbReference>
<keyword evidence="1" id="KW-1133">Transmembrane helix</keyword>
<dbReference type="STRING" id="271157.SAMN05444396_1196"/>
<gene>
    <name evidence="2" type="ORF">SAMN05444396_1196</name>
</gene>
<protein>
    <submittedName>
        <fullName evidence="2">Uncharacterized protein</fullName>
    </submittedName>
</protein>
<sequence length="100" mass="11850">MKKIIISILIILAIIIGVYYFLRHEENNSYEEKGNKMVIQIYEFEKIHNKLPNSISDFKADTEMGEGPYYEKLNDSTFIVFFNIGFDDKIIFNSNNNKWE</sequence>
<feature type="transmembrane region" description="Helical" evidence="1">
    <location>
        <begin position="5"/>
        <end position="22"/>
    </location>
</feature>
<accession>A0A1M5K3T9</accession>
<organism evidence="2 3">
    <name type="scientific">Flavobacterium segetis</name>
    <dbReference type="NCBI Taxonomy" id="271157"/>
    <lineage>
        <taxon>Bacteria</taxon>
        <taxon>Pseudomonadati</taxon>
        <taxon>Bacteroidota</taxon>
        <taxon>Flavobacteriia</taxon>
        <taxon>Flavobacteriales</taxon>
        <taxon>Flavobacteriaceae</taxon>
        <taxon>Flavobacterium</taxon>
    </lineage>
</organism>
<evidence type="ECO:0000256" key="1">
    <source>
        <dbReference type="SAM" id="Phobius"/>
    </source>
</evidence>
<evidence type="ECO:0000313" key="3">
    <source>
        <dbReference type="Proteomes" id="UP000184036"/>
    </source>
</evidence>
<dbReference type="RefSeq" id="WP_072994023.1">
    <property type="nucleotide sequence ID" value="NZ_FQWE01000019.1"/>
</dbReference>